<proteinExistence type="inferred from homology"/>
<dbReference type="AlphaFoldDB" id="A0A381TFX0"/>
<keyword evidence="3" id="KW-0560">Oxidoreductase</keyword>
<evidence type="ECO:0000256" key="3">
    <source>
        <dbReference type="ARBA" id="ARBA00023002"/>
    </source>
</evidence>
<dbReference type="InterPro" id="IPR036812">
    <property type="entry name" value="NAD(P)_OxRdtase_dom_sf"/>
</dbReference>
<dbReference type="PROSITE" id="PS00062">
    <property type="entry name" value="ALDOKETO_REDUCTASE_2"/>
    <property type="match status" value="1"/>
</dbReference>
<gene>
    <name evidence="5" type="ORF">METZ01_LOCUS67518</name>
</gene>
<dbReference type="PRINTS" id="PR00069">
    <property type="entry name" value="ALDKETRDTASE"/>
</dbReference>
<organism evidence="5">
    <name type="scientific">marine metagenome</name>
    <dbReference type="NCBI Taxonomy" id="408172"/>
    <lineage>
        <taxon>unclassified sequences</taxon>
        <taxon>metagenomes</taxon>
        <taxon>ecological metagenomes</taxon>
    </lineage>
</organism>
<dbReference type="PROSITE" id="PS00063">
    <property type="entry name" value="ALDOKETO_REDUCTASE_3"/>
    <property type="match status" value="1"/>
</dbReference>
<accession>A0A381TFX0</accession>
<dbReference type="FunFam" id="3.20.20.100:FF:000002">
    <property type="entry name" value="2,5-diketo-D-gluconic acid reductase A"/>
    <property type="match status" value="1"/>
</dbReference>
<dbReference type="InterPro" id="IPR020471">
    <property type="entry name" value="AKR"/>
</dbReference>
<dbReference type="SUPFAM" id="SSF51430">
    <property type="entry name" value="NAD(P)-linked oxidoreductase"/>
    <property type="match status" value="1"/>
</dbReference>
<comment type="similarity">
    <text evidence="1">Belongs to the aldo/keto reductase family.</text>
</comment>
<dbReference type="InterPro" id="IPR018170">
    <property type="entry name" value="Aldo/ket_reductase_CS"/>
</dbReference>
<dbReference type="PROSITE" id="PS00798">
    <property type="entry name" value="ALDOKETO_REDUCTASE_1"/>
    <property type="match status" value="1"/>
</dbReference>
<name>A0A381TFX0_9ZZZZ</name>
<evidence type="ECO:0000313" key="5">
    <source>
        <dbReference type="EMBL" id="SVA14664.1"/>
    </source>
</evidence>
<dbReference type="Gene3D" id="3.20.20.100">
    <property type="entry name" value="NADP-dependent oxidoreductase domain"/>
    <property type="match status" value="1"/>
</dbReference>
<reference evidence="5" key="1">
    <citation type="submission" date="2018-05" db="EMBL/GenBank/DDBJ databases">
        <authorList>
            <person name="Lanie J.A."/>
            <person name="Ng W.-L."/>
            <person name="Kazmierczak K.M."/>
            <person name="Andrzejewski T.M."/>
            <person name="Davidsen T.M."/>
            <person name="Wayne K.J."/>
            <person name="Tettelin H."/>
            <person name="Glass J.I."/>
            <person name="Rusch D."/>
            <person name="Podicherti R."/>
            <person name="Tsui H.-C.T."/>
            <person name="Winkler M.E."/>
        </authorList>
    </citation>
    <scope>NUCLEOTIDE SEQUENCE</scope>
</reference>
<sequence>MKKFFSRNGVSIPSIGLGTWDLRHKEGEDVIKLAIEAGYRHIDTAQMYENEEAVGNAIYNSNIARDKFFITTKIYTLVIKNDEIDSSFNKSLQKLKTDYVDLLLIHFPAFTTNLDDMLTILYKIKESSRVKNIGISNFNHNLVKDCIRLGYNDIFCNQVEYHPYLNQKKLISIIKKSGILPVAYSPLAKGELLQEKLIIDISKKYSKTPAQIILRWLNQQNWVAIPKSSNKKRLIENINIFDFTIDENDMNSLHKLDKNYRVVPSALGTFHQIDLPSKHTNKGLVLI</sequence>
<keyword evidence="2" id="KW-0521">NADP</keyword>
<dbReference type="PANTHER" id="PTHR43827:SF3">
    <property type="entry name" value="NADP-DEPENDENT OXIDOREDUCTASE DOMAIN-CONTAINING PROTEIN"/>
    <property type="match status" value="1"/>
</dbReference>
<evidence type="ECO:0000256" key="2">
    <source>
        <dbReference type="ARBA" id="ARBA00022857"/>
    </source>
</evidence>
<dbReference type="Pfam" id="PF00248">
    <property type="entry name" value="Aldo_ket_red"/>
    <property type="match status" value="1"/>
</dbReference>
<dbReference type="PIRSF" id="PIRSF000097">
    <property type="entry name" value="AKR"/>
    <property type="match status" value="1"/>
</dbReference>
<evidence type="ECO:0000259" key="4">
    <source>
        <dbReference type="Pfam" id="PF00248"/>
    </source>
</evidence>
<dbReference type="EMBL" id="UINC01004486">
    <property type="protein sequence ID" value="SVA14664.1"/>
    <property type="molecule type" value="Genomic_DNA"/>
</dbReference>
<feature type="domain" description="NADP-dependent oxidoreductase" evidence="4">
    <location>
        <begin position="15"/>
        <end position="257"/>
    </location>
</feature>
<dbReference type="GO" id="GO:0016616">
    <property type="term" value="F:oxidoreductase activity, acting on the CH-OH group of donors, NAD or NADP as acceptor"/>
    <property type="evidence" value="ECO:0007669"/>
    <property type="project" value="UniProtKB-ARBA"/>
</dbReference>
<protein>
    <recommendedName>
        <fullName evidence="4">NADP-dependent oxidoreductase domain-containing protein</fullName>
    </recommendedName>
</protein>
<dbReference type="InterPro" id="IPR023210">
    <property type="entry name" value="NADP_OxRdtase_dom"/>
</dbReference>
<dbReference type="PANTHER" id="PTHR43827">
    <property type="entry name" value="2,5-DIKETO-D-GLUCONIC ACID REDUCTASE"/>
    <property type="match status" value="1"/>
</dbReference>
<evidence type="ECO:0000256" key="1">
    <source>
        <dbReference type="ARBA" id="ARBA00007905"/>
    </source>
</evidence>